<organism evidence="2 3">
    <name type="scientific">Gilvimarinus algae</name>
    <dbReference type="NCBI Taxonomy" id="3058037"/>
    <lineage>
        <taxon>Bacteria</taxon>
        <taxon>Pseudomonadati</taxon>
        <taxon>Pseudomonadota</taxon>
        <taxon>Gammaproteobacteria</taxon>
        <taxon>Cellvibrionales</taxon>
        <taxon>Cellvibrionaceae</taxon>
        <taxon>Gilvimarinus</taxon>
    </lineage>
</organism>
<dbReference type="Gene3D" id="3.90.550.10">
    <property type="entry name" value="Spore Coat Polysaccharide Biosynthesis Protein SpsA, Chain A"/>
    <property type="match status" value="1"/>
</dbReference>
<dbReference type="SUPFAM" id="SSF53448">
    <property type="entry name" value="Nucleotide-diphospho-sugar transferases"/>
    <property type="match status" value="1"/>
</dbReference>
<protein>
    <submittedName>
        <fullName evidence="2">Glycosyltransferase family 2 protein</fullName>
    </submittedName>
</protein>
<evidence type="ECO:0000313" key="2">
    <source>
        <dbReference type="EMBL" id="MDO3383246.1"/>
    </source>
</evidence>
<comment type="caution">
    <text evidence="2">The sequence shown here is derived from an EMBL/GenBank/DDBJ whole genome shotgun (WGS) entry which is preliminary data.</text>
</comment>
<sequence length="238" mass="25779">MTARASVSPRVGVVIPALNEAASIGSVICTLRSRYHYPVVVVDDNSEDDTATIALKAGAQVLPLAARLGAWGATQTGIRYLLQQGYDVVVTLDGDGQHEPGSLHLLLEPVINGATDVAIGTCPERMSRLRLIAWMMMKTTSGLRLEDITSGFRVYNQRAMIELADARATLLDYQDVGVLLRLQSAGLRLLDIPVQMRVRSEGASRVFHSWLVVGRYLLQTLILGLSKRLLGAPTGSKS</sequence>
<name>A0ABT8TKS9_9GAMM</name>
<dbReference type="Pfam" id="PF00535">
    <property type="entry name" value="Glycos_transf_2"/>
    <property type="match status" value="1"/>
</dbReference>
<keyword evidence="3" id="KW-1185">Reference proteome</keyword>
<dbReference type="EMBL" id="JAULRT010000060">
    <property type="protein sequence ID" value="MDO3383246.1"/>
    <property type="molecule type" value="Genomic_DNA"/>
</dbReference>
<dbReference type="Proteomes" id="UP001168380">
    <property type="component" value="Unassembled WGS sequence"/>
</dbReference>
<dbReference type="InterPro" id="IPR001173">
    <property type="entry name" value="Glyco_trans_2-like"/>
</dbReference>
<gene>
    <name evidence="2" type="ORF">QWI16_13780</name>
</gene>
<proteinExistence type="predicted"/>
<dbReference type="InterPro" id="IPR029044">
    <property type="entry name" value="Nucleotide-diphossugar_trans"/>
</dbReference>
<feature type="domain" description="Glycosyltransferase 2-like" evidence="1">
    <location>
        <begin position="13"/>
        <end position="153"/>
    </location>
</feature>
<dbReference type="PANTHER" id="PTHR48090">
    <property type="entry name" value="UNDECAPRENYL-PHOSPHATE 4-DEOXY-4-FORMAMIDO-L-ARABINOSE TRANSFERASE-RELATED"/>
    <property type="match status" value="1"/>
</dbReference>
<dbReference type="InterPro" id="IPR050256">
    <property type="entry name" value="Glycosyltransferase_2"/>
</dbReference>
<evidence type="ECO:0000259" key="1">
    <source>
        <dbReference type="Pfam" id="PF00535"/>
    </source>
</evidence>
<reference evidence="2" key="1">
    <citation type="submission" date="2023-07" db="EMBL/GenBank/DDBJ databases">
        <title>Gilvimarinus algae sp. nov., isolated from the surface of Kelp.</title>
        <authorList>
            <person name="Sun Y.Y."/>
            <person name="Gong Y."/>
            <person name="Du Z.J."/>
        </authorList>
    </citation>
    <scope>NUCLEOTIDE SEQUENCE</scope>
    <source>
        <strain evidence="2">SDUM040014</strain>
    </source>
</reference>
<dbReference type="RefSeq" id="WP_302714015.1">
    <property type="nucleotide sequence ID" value="NZ_JAULRT010000060.1"/>
</dbReference>
<evidence type="ECO:0000313" key="3">
    <source>
        <dbReference type="Proteomes" id="UP001168380"/>
    </source>
</evidence>
<dbReference type="PANTHER" id="PTHR48090:SF7">
    <property type="entry name" value="RFBJ PROTEIN"/>
    <property type="match status" value="1"/>
</dbReference>
<dbReference type="CDD" id="cd04179">
    <property type="entry name" value="DPM_DPG-synthase_like"/>
    <property type="match status" value="1"/>
</dbReference>
<accession>A0ABT8TKS9</accession>